<dbReference type="Proteomes" id="UP000049127">
    <property type="component" value="Unassembled WGS sequence"/>
</dbReference>
<accession>A0A0A8W8M7</accession>
<evidence type="ECO:0000256" key="2">
    <source>
        <dbReference type="ARBA" id="ARBA00005697"/>
    </source>
</evidence>
<dbReference type="InterPro" id="IPR026033">
    <property type="entry name" value="Azg-like_bact_archaea"/>
</dbReference>
<organism evidence="9 10">
    <name type="scientific">Paraclostridium sordellii</name>
    <name type="common">Clostridium sordellii</name>
    <dbReference type="NCBI Taxonomy" id="1505"/>
    <lineage>
        <taxon>Bacteria</taxon>
        <taxon>Bacillati</taxon>
        <taxon>Bacillota</taxon>
        <taxon>Clostridia</taxon>
        <taxon>Peptostreptococcales</taxon>
        <taxon>Peptostreptococcaceae</taxon>
        <taxon>Paraclostridium</taxon>
    </lineage>
</organism>
<dbReference type="GO" id="GO:0005886">
    <property type="term" value="C:plasma membrane"/>
    <property type="evidence" value="ECO:0007669"/>
    <property type="project" value="UniProtKB-SubCell"/>
</dbReference>
<evidence type="ECO:0000256" key="6">
    <source>
        <dbReference type="ARBA" id="ARBA00022989"/>
    </source>
</evidence>
<proteinExistence type="inferred from homology"/>
<keyword evidence="7 8" id="KW-0472">Membrane</keyword>
<dbReference type="OrthoDB" id="9808458at2"/>
<dbReference type="PANTHER" id="PTHR43337">
    <property type="entry name" value="XANTHINE/URACIL PERMEASE C887.17-RELATED"/>
    <property type="match status" value="1"/>
</dbReference>
<dbReference type="PIRSF" id="PIRSF005353">
    <property type="entry name" value="PbuG"/>
    <property type="match status" value="1"/>
</dbReference>
<evidence type="ECO:0000313" key="10">
    <source>
        <dbReference type="Proteomes" id="UP000049127"/>
    </source>
</evidence>
<dbReference type="InterPro" id="IPR045018">
    <property type="entry name" value="Azg-like"/>
</dbReference>
<sequence>MQIAQTSKKNKSFLDRVFKLSDNNTNVKTEIIAGITTFMTMAYILVVNPSILGDAGMNKDAVFAATAIAAFIGSSVMGLLANYPIALAPGMGLNAFFAYTVVLQMGYSWQFALCAVLIEGLIFILLTVTNVREKIIDCIPGVLKHAVTAGIGLFIAFIGLVNAGIVEGGGAILQLGNMQSPTVLLAIAGLVIAAVLLSKNVKGTFLLAMVVTTAIGIVGGLVQLPSAIVSSVPSLKPVFLQAFSVPASQVFSLDMIVVVFTFLFVDLFDTVGCLVGVASKGNMLDENGKLPKAKQALFSDAIATTTGALLGTSTVTAYVESASGIGEGGRTGLTALTTGVLFLLSLFFAPIFTSIPPQATAPVLILVGVMMASSLLQIDFSDFTNAIPAFLTFAMMPLAYSIADGIIFGIISFTVLKLATGKKKEVNISLILLSIMFILKFILL</sequence>
<evidence type="ECO:0000256" key="7">
    <source>
        <dbReference type="ARBA" id="ARBA00023136"/>
    </source>
</evidence>
<reference evidence="9 10" key="1">
    <citation type="submission" date="2015-01" db="EMBL/GenBank/DDBJ databases">
        <authorList>
            <person name="Aslett A.Martin."/>
            <person name="De Silva Nishadi"/>
        </authorList>
    </citation>
    <scope>NUCLEOTIDE SEQUENCE [LARGE SCALE GENOMIC DNA]</scope>
    <source>
        <strain evidence="9 10">R28058</strain>
    </source>
</reference>
<dbReference type="Pfam" id="PF00860">
    <property type="entry name" value="Xan_ur_permease"/>
    <property type="match status" value="1"/>
</dbReference>
<comment type="subcellular location">
    <subcellularLocation>
        <location evidence="1 8">Cell membrane</location>
        <topology evidence="1 8">Multi-pass membrane protein</topology>
    </subcellularLocation>
</comment>
<evidence type="ECO:0000256" key="1">
    <source>
        <dbReference type="ARBA" id="ARBA00004651"/>
    </source>
</evidence>
<protein>
    <submittedName>
        <fullName evidence="9">Xanthine/uracil permease family protein</fullName>
    </submittedName>
</protein>
<dbReference type="PANTHER" id="PTHR43337:SF1">
    <property type="entry name" value="XANTHINE_URACIL PERMEASE C887.17-RELATED"/>
    <property type="match status" value="1"/>
</dbReference>
<evidence type="ECO:0000256" key="5">
    <source>
        <dbReference type="ARBA" id="ARBA00022692"/>
    </source>
</evidence>
<dbReference type="InterPro" id="IPR006043">
    <property type="entry name" value="NCS2"/>
</dbReference>
<keyword evidence="5 8" id="KW-0812">Transmembrane</keyword>
<keyword evidence="4 8" id="KW-1003">Cell membrane</keyword>
<keyword evidence="6 8" id="KW-1133">Transmembrane helix</keyword>
<dbReference type="AlphaFoldDB" id="A0A0A8W8M7"/>
<evidence type="ECO:0000256" key="4">
    <source>
        <dbReference type="ARBA" id="ARBA00022475"/>
    </source>
</evidence>
<comment type="similarity">
    <text evidence="2 8">Belongs to the nucleobase:cation symporter-2 (NCS2) (TC 2.A.40) family. Azg-like subfamily.</text>
</comment>
<evidence type="ECO:0000256" key="8">
    <source>
        <dbReference type="PIRNR" id="PIRNR005353"/>
    </source>
</evidence>
<dbReference type="GO" id="GO:0005345">
    <property type="term" value="F:purine nucleobase transmembrane transporter activity"/>
    <property type="evidence" value="ECO:0007669"/>
    <property type="project" value="TreeGrafter"/>
</dbReference>
<gene>
    <name evidence="9" type="primary">pbuG_3</name>
    <name evidence="9" type="ORF">R28058_29841</name>
</gene>
<dbReference type="EMBL" id="CEKZ01000024">
    <property type="protein sequence ID" value="CEQ05267.1"/>
    <property type="molecule type" value="Genomic_DNA"/>
</dbReference>
<name>A0A0A8W8M7_PARSO</name>
<evidence type="ECO:0000313" key="9">
    <source>
        <dbReference type="EMBL" id="CEQ05267.1"/>
    </source>
</evidence>
<dbReference type="RefSeq" id="WP_055330804.1">
    <property type="nucleotide sequence ID" value="NZ_BDJI01000002.1"/>
</dbReference>
<keyword evidence="3 8" id="KW-0813">Transport</keyword>
<evidence type="ECO:0000256" key="3">
    <source>
        <dbReference type="ARBA" id="ARBA00022448"/>
    </source>
</evidence>